<dbReference type="RefSeq" id="WP_046357377.1">
    <property type="nucleotide sequence ID" value="NZ_AUXW01000168.1"/>
</dbReference>
<comment type="caution">
    <text evidence="2">The sequence shown here is derived from an EMBL/GenBank/DDBJ whole genome shotgun (WGS) entry which is preliminary data.</text>
</comment>
<sequence>MSQTIEKIQRKSGTIRLVVIAITALVIVFNIYQLVINNQINYFDNALFTILWTSDQVNQWVLLLASAPILLFVVAAIYWVCKLLSLFEKGMFFSHQCFRCFINFIFLKIASTVYYIALTLGVGFWHKAIFGDAEVVLTIDFDELITLGLLAIVAYLLKAAKEIEDENKEFI</sequence>
<feature type="transmembrane region" description="Helical" evidence="1">
    <location>
        <begin position="60"/>
        <end position="80"/>
    </location>
</feature>
<feature type="transmembrane region" description="Helical" evidence="1">
    <location>
        <begin position="101"/>
        <end position="124"/>
    </location>
</feature>
<accession>A0A0F6A7K6</accession>
<protein>
    <recommendedName>
        <fullName evidence="4">DUF2975 domain-containing protein</fullName>
    </recommendedName>
</protein>
<evidence type="ECO:0008006" key="4">
    <source>
        <dbReference type="Google" id="ProtNLM"/>
    </source>
</evidence>
<keyword evidence="1" id="KW-0472">Membrane</keyword>
<reference evidence="2 3" key="1">
    <citation type="journal article" date="2015" name="BMC Genomics">
        <title>Genome mining reveals unlocked bioactive potential of marine Gram-negative bacteria.</title>
        <authorList>
            <person name="Machado H."/>
            <person name="Sonnenschein E.C."/>
            <person name="Melchiorsen J."/>
            <person name="Gram L."/>
        </authorList>
    </citation>
    <scope>NUCLEOTIDE SEQUENCE [LARGE SCALE GENOMIC DNA]</scope>
    <source>
        <strain evidence="2 3">S4054</strain>
    </source>
</reference>
<feature type="transmembrane region" description="Helical" evidence="1">
    <location>
        <begin position="17"/>
        <end position="40"/>
    </location>
</feature>
<name>A0A0F6A7K6_9GAMM</name>
<dbReference type="PATRIC" id="fig|1129367.4.peg.3934"/>
<keyword evidence="1" id="KW-1133">Transmembrane helix</keyword>
<evidence type="ECO:0000313" key="2">
    <source>
        <dbReference type="EMBL" id="KKE82160.1"/>
    </source>
</evidence>
<evidence type="ECO:0000256" key="1">
    <source>
        <dbReference type="SAM" id="Phobius"/>
    </source>
</evidence>
<dbReference type="Proteomes" id="UP000033434">
    <property type="component" value="Unassembled WGS sequence"/>
</dbReference>
<feature type="transmembrane region" description="Helical" evidence="1">
    <location>
        <begin position="144"/>
        <end position="160"/>
    </location>
</feature>
<dbReference type="AlphaFoldDB" id="A0A0F6A7K6"/>
<gene>
    <name evidence="2" type="ORF">N479_19345</name>
</gene>
<keyword evidence="1" id="KW-0812">Transmembrane</keyword>
<dbReference type="Pfam" id="PF11188">
    <property type="entry name" value="DUF2975"/>
    <property type="match status" value="1"/>
</dbReference>
<dbReference type="EMBL" id="AUXW01000168">
    <property type="protein sequence ID" value="KKE82160.1"/>
    <property type="molecule type" value="Genomic_DNA"/>
</dbReference>
<evidence type="ECO:0000313" key="3">
    <source>
        <dbReference type="Proteomes" id="UP000033434"/>
    </source>
</evidence>
<organism evidence="2 3">
    <name type="scientific">Pseudoalteromonas luteoviolacea S4054</name>
    <dbReference type="NCBI Taxonomy" id="1129367"/>
    <lineage>
        <taxon>Bacteria</taxon>
        <taxon>Pseudomonadati</taxon>
        <taxon>Pseudomonadota</taxon>
        <taxon>Gammaproteobacteria</taxon>
        <taxon>Alteromonadales</taxon>
        <taxon>Pseudoalteromonadaceae</taxon>
        <taxon>Pseudoalteromonas</taxon>
    </lineage>
</organism>
<dbReference type="InterPro" id="IPR021354">
    <property type="entry name" value="DUF2975"/>
</dbReference>
<proteinExistence type="predicted"/>